<feature type="region of interest" description="Disordered" evidence="1">
    <location>
        <begin position="232"/>
        <end position="251"/>
    </location>
</feature>
<evidence type="ECO:0000313" key="2">
    <source>
        <dbReference type="EMBL" id="HIU91668.1"/>
    </source>
</evidence>
<feature type="compositionally biased region" description="Basic and acidic residues" evidence="1">
    <location>
        <begin position="38"/>
        <end position="64"/>
    </location>
</feature>
<feature type="compositionally biased region" description="Polar residues" evidence="1">
    <location>
        <begin position="1"/>
        <end position="36"/>
    </location>
</feature>
<evidence type="ECO:0000313" key="3">
    <source>
        <dbReference type="Proteomes" id="UP000886748"/>
    </source>
</evidence>
<comment type="caution">
    <text evidence="2">The sequence shown here is derived from an EMBL/GenBank/DDBJ whole genome shotgun (WGS) entry which is preliminary data.</text>
</comment>
<sequence>MNISTGTQTPTDTSAQTQQQANEVQPSANSDKVSNAQKTEEKKEDKTQDTKNDFKTVLEEQKGTDKISIEQMQQNNPNQMVDAQYANKFGFDTISSLKNIKSMYNYDTVKISKDDAKFFADLVDNKQFAMQQNGDKTSLIKFADEIGPTYKAQQTSKVLTDLITKAYNDQKPVRIDFDNNVSVVLKVDTKGKISAEFIPGDKAVEAYLRNNIGFLKQRFDDQNLPYNDIMYRQGGGNQNRERQNQQKNKGE</sequence>
<feature type="compositionally biased region" description="Basic and acidic residues" evidence="1">
    <location>
        <begin position="239"/>
        <end position="251"/>
    </location>
</feature>
<accession>A0A9D1MZ38</accession>
<evidence type="ECO:0000256" key="1">
    <source>
        <dbReference type="SAM" id="MobiDB-lite"/>
    </source>
</evidence>
<reference evidence="2" key="2">
    <citation type="journal article" date="2021" name="PeerJ">
        <title>Extensive microbial diversity within the chicken gut microbiome revealed by metagenomics and culture.</title>
        <authorList>
            <person name="Gilroy R."/>
            <person name="Ravi A."/>
            <person name="Getino M."/>
            <person name="Pursley I."/>
            <person name="Horton D.L."/>
            <person name="Alikhan N.F."/>
            <person name="Baker D."/>
            <person name="Gharbi K."/>
            <person name="Hall N."/>
            <person name="Watson M."/>
            <person name="Adriaenssens E.M."/>
            <person name="Foster-Nyarko E."/>
            <person name="Jarju S."/>
            <person name="Secka A."/>
            <person name="Antonio M."/>
            <person name="Oren A."/>
            <person name="Chaudhuri R.R."/>
            <person name="La Ragione R."/>
            <person name="Hildebrand F."/>
            <person name="Pallen M.J."/>
        </authorList>
    </citation>
    <scope>NUCLEOTIDE SEQUENCE</scope>
    <source>
        <strain evidence="2">CHK154-7741</strain>
    </source>
</reference>
<dbReference type="AlphaFoldDB" id="A0A9D1MZ38"/>
<feature type="region of interest" description="Disordered" evidence="1">
    <location>
        <begin position="1"/>
        <end position="64"/>
    </location>
</feature>
<reference evidence="2" key="1">
    <citation type="submission" date="2020-10" db="EMBL/GenBank/DDBJ databases">
        <authorList>
            <person name="Gilroy R."/>
        </authorList>
    </citation>
    <scope>NUCLEOTIDE SEQUENCE</scope>
    <source>
        <strain evidence="2">CHK154-7741</strain>
    </source>
</reference>
<gene>
    <name evidence="2" type="ORF">IAD26_00890</name>
</gene>
<dbReference type="EMBL" id="DVOD01000008">
    <property type="protein sequence ID" value="HIU91668.1"/>
    <property type="molecule type" value="Genomic_DNA"/>
</dbReference>
<dbReference type="Proteomes" id="UP000886748">
    <property type="component" value="Unassembled WGS sequence"/>
</dbReference>
<protein>
    <submittedName>
        <fullName evidence="2">Uncharacterized protein</fullName>
    </submittedName>
</protein>
<proteinExistence type="predicted"/>
<organism evidence="2 3">
    <name type="scientific">Candidatus Limenecus avicola</name>
    <dbReference type="NCBI Taxonomy" id="2840847"/>
    <lineage>
        <taxon>Bacteria</taxon>
        <taxon>Bacillati</taxon>
        <taxon>Bacillota</taxon>
        <taxon>Clostridia</taxon>
        <taxon>Eubacteriales</taxon>
        <taxon>Clostridiaceae</taxon>
        <taxon>Clostridiaceae incertae sedis</taxon>
        <taxon>Candidatus Limenecus</taxon>
    </lineage>
</organism>
<name>A0A9D1MZ38_9CLOT</name>